<reference evidence="1 2" key="1">
    <citation type="submission" date="2014-04" db="EMBL/GenBank/DDBJ databases">
        <authorList>
            <consortium name="DOE Joint Genome Institute"/>
            <person name="Kuo A."/>
            <person name="Gay G."/>
            <person name="Dore J."/>
            <person name="Kohler A."/>
            <person name="Nagy L.G."/>
            <person name="Floudas D."/>
            <person name="Copeland A."/>
            <person name="Barry K.W."/>
            <person name="Cichocki N."/>
            <person name="Veneault-Fourrey C."/>
            <person name="LaButti K."/>
            <person name="Lindquist E.A."/>
            <person name="Lipzen A."/>
            <person name="Lundell T."/>
            <person name="Morin E."/>
            <person name="Murat C."/>
            <person name="Sun H."/>
            <person name="Tunlid A."/>
            <person name="Henrissat B."/>
            <person name="Grigoriev I.V."/>
            <person name="Hibbett D.S."/>
            <person name="Martin F."/>
            <person name="Nordberg H.P."/>
            <person name="Cantor M.N."/>
            <person name="Hua S.X."/>
        </authorList>
    </citation>
    <scope>NUCLEOTIDE SEQUENCE [LARGE SCALE GENOMIC DNA]</scope>
    <source>
        <strain evidence="2">h7</strain>
    </source>
</reference>
<keyword evidence="2" id="KW-1185">Reference proteome</keyword>
<dbReference type="HOGENOM" id="CLU_3001996_0_0_1"/>
<name>A0A0C3BD33_HEBCY</name>
<sequence>MDPINMPALYATSVPKEGAEYVYKQSEIRSVFIIPSPILHHPVHCSHHRSRWASSAPSSDG</sequence>
<feature type="non-terminal residue" evidence="1">
    <location>
        <position position="1"/>
    </location>
</feature>
<accession>A0A0C3BD33</accession>
<gene>
    <name evidence="1" type="ORF">M413DRAFT_450088</name>
</gene>
<dbReference type="EMBL" id="KN831867">
    <property type="protein sequence ID" value="KIM34725.1"/>
    <property type="molecule type" value="Genomic_DNA"/>
</dbReference>
<protein>
    <submittedName>
        <fullName evidence="1">Uncharacterized protein</fullName>
    </submittedName>
</protein>
<proteinExistence type="predicted"/>
<reference evidence="2" key="2">
    <citation type="submission" date="2015-01" db="EMBL/GenBank/DDBJ databases">
        <title>Evolutionary Origins and Diversification of the Mycorrhizal Mutualists.</title>
        <authorList>
            <consortium name="DOE Joint Genome Institute"/>
            <consortium name="Mycorrhizal Genomics Consortium"/>
            <person name="Kohler A."/>
            <person name="Kuo A."/>
            <person name="Nagy L.G."/>
            <person name="Floudas D."/>
            <person name="Copeland A."/>
            <person name="Barry K.W."/>
            <person name="Cichocki N."/>
            <person name="Veneault-Fourrey C."/>
            <person name="LaButti K."/>
            <person name="Lindquist E.A."/>
            <person name="Lipzen A."/>
            <person name="Lundell T."/>
            <person name="Morin E."/>
            <person name="Murat C."/>
            <person name="Riley R."/>
            <person name="Ohm R."/>
            <person name="Sun H."/>
            <person name="Tunlid A."/>
            <person name="Henrissat B."/>
            <person name="Grigoriev I.V."/>
            <person name="Hibbett D.S."/>
            <person name="Martin F."/>
        </authorList>
    </citation>
    <scope>NUCLEOTIDE SEQUENCE [LARGE SCALE GENOMIC DNA]</scope>
    <source>
        <strain evidence="2">h7</strain>
    </source>
</reference>
<dbReference type="AlphaFoldDB" id="A0A0C3BD33"/>
<dbReference type="Proteomes" id="UP000053424">
    <property type="component" value="Unassembled WGS sequence"/>
</dbReference>
<organism evidence="1 2">
    <name type="scientific">Hebeloma cylindrosporum</name>
    <dbReference type="NCBI Taxonomy" id="76867"/>
    <lineage>
        <taxon>Eukaryota</taxon>
        <taxon>Fungi</taxon>
        <taxon>Dikarya</taxon>
        <taxon>Basidiomycota</taxon>
        <taxon>Agaricomycotina</taxon>
        <taxon>Agaricomycetes</taxon>
        <taxon>Agaricomycetidae</taxon>
        <taxon>Agaricales</taxon>
        <taxon>Agaricineae</taxon>
        <taxon>Hymenogastraceae</taxon>
        <taxon>Hebeloma</taxon>
    </lineage>
</organism>
<evidence type="ECO:0000313" key="1">
    <source>
        <dbReference type="EMBL" id="KIM34725.1"/>
    </source>
</evidence>
<evidence type="ECO:0000313" key="2">
    <source>
        <dbReference type="Proteomes" id="UP000053424"/>
    </source>
</evidence>